<evidence type="ECO:0000313" key="2">
    <source>
        <dbReference type="EMBL" id="PWO00691.1"/>
    </source>
</evidence>
<dbReference type="PANTHER" id="PTHR15002">
    <property type="entry name" value="RIBOSOMAL BIOGENESIS PROTEIN LAS1L"/>
    <property type="match status" value="1"/>
</dbReference>
<accession>A0A316ZG19</accession>
<feature type="compositionally biased region" description="Polar residues" evidence="1">
    <location>
        <begin position="366"/>
        <end position="375"/>
    </location>
</feature>
<dbReference type="Proteomes" id="UP000245946">
    <property type="component" value="Unassembled WGS sequence"/>
</dbReference>
<dbReference type="PANTHER" id="PTHR15002:SF0">
    <property type="entry name" value="RIBOSOMAL BIOGENESIS PROTEIN LAS1L"/>
    <property type="match status" value="1"/>
</dbReference>
<protein>
    <submittedName>
        <fullName evidence="2">Las1-domain-containing protein</fullName>
    </submittedName>
</protein>
<dbReference type="GO" id="GO:0030687">
    <property type="term" value="C:preribosome, large subunit precursor"/>
    <property type="evidence" value="ECO:0007669"/>
    <property type="project" value="TreeGrafter"/>
</dbReference>
<dbReference type="InterPro" id="IPR007174">
    <property type="entry name" value="Las1"/>
</dbReference>
<sequence length="392" mass="42508">MRLPRRTPYTHAATLPRLHALLYPRSAHAELASSSSASPSDAAAAGVALVALWQARGACPAALESSAALRRAQLLDKLLARHMADAEGARSAYALALIRFVNALVDAHQTGMYAQSIAHIAARIGLPLWFVELRHAATHEELPSLSVLREAAAAALDWLDVHFWTPTLASLRALAKSVVRDESQRGKLKGPMLKLCREIETLARDLELGAHVVGGWGVRRAREEEEEEILDDEDEEARVEEEEAENSWSALVQALLEPGALVPLSKAKRPAAVSGQVAQLPGPLGEQWRFLLEHLSSALPGFSTALQYALLARISDGQGEKGTGSYARTVCAWLLHLVEAETRSQRGSDAHDDQAARMARRCLQRPSPTYVSTAQRRLAHADSPRAQLSGSS</sequence>
<dbReference type="STRING" id="58919.A0A316ZG19"/>
<feature type="compositionally biased region" description="Basic and acidic residues" evidence="1">
    <location>
        <begin position="343"/>
        <end position="355"/>
    </location>
</feature>
<dbReference type="RefSeq" id="XP_025600969.1">
    <property type="nucleotide sequence ID" value="XM_025738993.1"/>
</dbReference>
<proteinExistence type="predicted"/>
<organism evidence="2 3">
    <name type="scientific">Tilletiopsis washingtonensis</name>
    <dbReference type="NCBI Taxonomy" id="58919"/>
    <lineage>
        <taxon>Eukaryota</taxon>
        <taxon>Fungi</taxon>
        <taxon>Dikarya</taxon>
        <taxon>Basidiomycota</taxon>
        <taxon>Ustilaginomycotina</taxon>
        <taxon>Exobasidiomycetes</taxon>
        <taxon>Entylomatales</taxon>
        <taxon>Entylomatales incertae sedis</taxon>
        <taxon>Tilletiopsis</taxon>
    </lineage>
</organism>
<dbReference type="OrthoDB" id="10263222at2759"/>
<evidence type="ECO:0000313" key="3">
    <source>
        <dbReference type="Proteomes" id="UP000245946"/>
    </source>
</evidence>
<gene>
    <name evidence="2" type="ORF">FA09DRAFT_110343</name>
</gene>
<dbReference type="GO" id="GO:0004519">
    <property type="term" value="F:endonuclease activity"/>
    <property type="evidence" value="ECO:0007669"/>
    <property type="project" value="InterPro"/>
</dbReference>
<dbReference type="Pfam" id="PF04031">
    <property type="entry name" value="Las1"/>
    <property type="match status" value="1"/>
</dbReference>
<dbReference type="GO" id="GO:0090730">
    <property type="term" value="C:Las1 complex"/>
    <property type="evidence" value="ECO:0007669"/>
    <property type="project" value="InterPro"/>
</dbReference>
<feature type="region of interest" description="Disordered" evidence="1">
    <location>
        <begin position="343"/>
        <end position="392"/>
    </location>
</feature>
<dbReference type="GO" id="GO:0000470">
    <property type="term" value="P:maturation of LSU-rRNA"/>
    <property type="evidence" value="ECO:0007669"/>
    <property type="project" value="TreeGrafter"/>
</dbReference>
<keyword evidence="3" id="KW-1185">Reference proteome</keyword>
<reference evidence="2 3" key="1">
    <citation type="journal article" date="2018" name="Mol. Biol. Evol.">
        <title>Broad Genomic Sampling Reveals a Smut Pathogenic Ancestry of the Fungal Clade Ustilaginomycotina.</title>
        <authorList>
            <person name="Kijpornyongpan T."/>
            <person name="Mondo S.J."/>
            <person name="Barry K."/>
            <person name="Sandor L."/>
            <person name="Lee J."/>
            <person name="Lipzen A."/>
            <person name="Pangilinan J."/>
            <person name="LaButti K."/>
            <person name="Hainaut M."/>
            <person name="Henrissat B."/>
            <person name="Grigoriev I.V."/>
            <person name="Spatafora J.W."/>
            <person name="Aime M.C."/>
        </authorList>
    </citation>
    <scope>NUCLEOTIDE SEQUENCE [LARGE SCALE GENOMIC DNA]</scope>
    <source>
        <strain evidence="2 3">MCA 4186</strain>
    </source>
</reference>
<evidence type="ECO:0000256" key="1">
    <source>
        <dbReference type="SAM" id="MobiDB-lite"/>
    </source>
</evidence>
<dbReference type="GeneID" id="37266539"/>
<dbReference type="AlphaFoldDB" id="A0A316ZG19"/>
<dbReference type="EMBL" id="KZ819284">
    <property type="protein sequence ID" value="PWO00691.1"/>
    <property type="molecule type" value="Genomic_DNA"/>
</dbReference>
<name>A0A316ZG19_9BASI</name>
<dbReference type="GO" id="GO:0000460">
    <property type="term" value="P:maturation of 5.8S rRNA"/>
    <property type="evidence" value="ECO:0007669"/>
    <property type="project" value="TreeGrafter"/>
</dbReference>